<organism evidence="1 2">
    <name type="scientific">Mailhella massiliensis</name>
    <dbReference type="NCBI Taxonomy" id="1903261"/>
    <lineage>
        <taxon>Bacteria</taxon>
        <taxon>Pseudomonadati</taxon>
        <taxon>Thermodesulfobacteriota</taxon>
        <taxon>Desulfovibrionia</taxon>
        <taxon>Desulfovibrionales</taxon>
        <taxon>Desulfovibrionaceae</taxon>
        <taxon>Mailhella</taxon>
    </lineage>
</organism>
<proteinExistence type="predicted"/>
<protein>
    <submittedName>
        <fullName evidence="1">Uncharacterized protein</fullName>
    </submittedName>
</protein>
<dbReference type="Proteomes" id="UP000698963">
    <property type="component" value="Unassembled WGS sequence"/>
</dbReference>
<gene>
    <name evidence="1" type="ORF">K8W16_01380</name>
</gene>
<accession>A0A921ATX2</accession>
<evidence type="ECO:0000313" key="1">
    <source>
        <dbReference type="EMBL" id="HJD96285.1"/>
    </source>
</evidence>
<evidence type="ECO:0000313" key="2">
    <source>
        <dbReference type="Proteomes" id="UP000698963"/>
    </source>
</evidence>
<reference evidence="1" key="1">
    <citation type="journal article" date="2021" name="PeerJ">
        <title>Extensive microbial diversity within the chicken gut microbiome revealed by metagenomics and culture.</title>
        <authorList>
            <person name="Gilroy R."/>
            <person name="Ravi A."/>
            <person name="Getino M."/>
            <person name="Pursley I."/>
            <person name="Horton D.L."/>
            <person name="Alikhan N.F."/>
            <person name="Baker D."/>
            <person name="Gharbi K."/>
            <person name="Hall N."/>
            <person name="Watson M."/>
            <person name="Adriaenssens E.M."/>
            <person name="Foster-Nyarko E."/>
            <person name="Jarju S."/>
            <person name="Secka A."/>
            <person name="Antonio M."/>
            <person name="Oren A."/>
            <person name="Chaudhuri R.R."/>
            <person name="La Ragione R."/>
            <person name="Hildebrand F."/>
            <person name="Pallen M.J."/>
        </authorList>
    </citation>
    <scope>NUCLEOTIDE SEQUENCE</scope>
    <source>
        <strain evidence="1">ChiGjej2B2-19336</strain>
    </source>
</reference>
<name>A0A921ATX2_9BACT</name>
<dbReference type="AlphaFoldDB" id="A0A921ATX2"/>
<comment type="caution">
    <text evidence="1">The sequence shown here is derived from an EMBL/GenBank/DDBJ whole genome shotgun (WGS) entry which is preliminary data.</text>
</comment>
<reference evidence="1" key="2">
    <citation type="submission" date="2021-09" db="EMBL/GenBank/DDBJ databases">
        <authorList>
            <person name="Gilroy R."/>
        </authorList>
    </citation>
    <scope>NUCLEOTIDE SEQUENCE</scope>
    <source>
        <strain evidence="1">ChiGjej2B2-19336</strain>
    </source>
</reference>
<dbReference type="RefSeq" id="WP_304120500.1">
    <property type="nucleotide sequence ID" value="NZ_DYZA01000027.1"/>
</dbReference>
<sequence>MRIVGLTAANVANFENYHFILPESVKAGDTVLPLTDTAGTDISGAEVGVAVAGENAPLAEGDSVTLLKNESGLNSKGYTQTDLTDTQGVSLAYDFTLTDTGTELIATVGTASETPGGSEEPGGDSPVHVLPQTKALAEGYLAGSLLIRQGGDLIADRGIAHALRAARETGEYTFAPFGTVSGG</sequence>
<dbReference type="EMBL" id="DYZA01000027">
    <property type="protein sequence ID" value="HJD96285.1"/>
    <property type="molecule type" value="Genomic_DNA"/>
</dbReference>